<keyword evidence="2" id="KW-0560">Oxidoreductase</keyword>
<dbReference type="PANTHER" id="PTHR43570:SF30">
    <property type="entry name" value="ALDEHYDE DEHYDROGENASE"/>
    <property type="match status" value="1"/>
</dbReference>
<organism evidence="4 5">
    <name type="scientific">Cannabis sativa</name>
    <name type="common">Hemp</name>
    <name type="synonym">Marijuana</name>
    <dbReference type="NCBI Taxonomy" id="3483"/>
    <lineage>
        <taxon>Eukaryota</taxon>
        <taxon>Viridiplantae</taxon>
        <taxon>Streptophyta</taxon>
        <taxon>Embryophyta</taxon>
        <taxon>Tracheophyta</taxon>
        <taxon>Spermatophyta</taxon>
        <taxon>Magnoliopsida</taxon>
        <taxon>eudicotyledons</taxon>
        <taxon>Gunneridae</taxon>
        <taxon>Pentapetalae</taxon>
        <taxon>rosids</taxon>
        <taxon>fabids</taxon>
        <taxon>Rosales</taxon>
        <taxon>Cannabaceae</taxon>
        <taxon>Cannabis</taxon>
    </lineage>
</organism>
<dbReference type="SUPFAM" id="SSF53720">
    <property type="entry name" value="ALDH-like"/>
    <property type="match status" value="1"/>
</dbReference>
<dbReference type="GO" id="GO:0004029">
    <property type="term" value="F:aldehyde dehydrogenase (NAD+) activity"/>
    <property type="evidence" value="ECO:0007669"/>
    <property type="project" value="TreeGrafter"/>
</dbReference>
<dbReference type="EMBL" id="JAATIP010000067">
    <property type="protein sequence ID" value="KAF4379895.1"/>
    <property type="molecule type" value="Genomic_DNA"/>
</dbReference>
<dbReference type="FunFam" id="3.40.605.10:FF:000004">
    <property type="entry name" value="Aldehyde dehydrogenase"/>
    <property type="match status" value="1"/>
</dbReference>
<gene>
    <name evidence="4" type="ORF">F8388_024928</name>
</gene>
<protein>
    <recommendedName>
        <fullName evidence="3">Aldehyde dehydrogenase domain-containing protein</fullName>
    </recommendedName>
</protein>
<evidence type="ECO:0000259" key="3">
    <source>
        <dbReference type="Pfam" id="PF00171"/>
    </source>
</evidence>
<dbReference type="GO" id="GO:0005737">
    <property type="term" value="C:cytoplasm"/>
    <property type="evidence" value="ECO:0007669"/>
    <property type="project" value="TreeGrafter"/>
</dbReference>
<evidence type="ECO:0000313" key="5">
    <source>
        <dbReference type="Proteomes" id="UP000525078"/>
    </source>
</evidence>
<dbReference type="Gene3D" id="3.40.605.10">
    <property type="entry name" value="Aldehyde Dehydrogenase, Chain A, domain 1"/>
    <property type="match status" value="2"/>
</dbReference>
<evidence type="ECO:0000256" key="1">
    <source>
        <dbReference type="ARBA" id="ARBA00009986"/>
    </source>
</evidence>
<dbReference type="AlphaFoldDB" id="A0A7J6GAC0"/>
<comment type="caution">
    <text evidence="4">The sequence shown here is derived from an EMBL/GenBank/DDBJ whole genome shotgun (WGS) entry which is preliminary data.</text>
</comment>
<reference evidence="4 5" key="1">
    <citation type="journal article" date="2020" name="bioRxiv">
        <title>Sequence and annotation of 42 cannabis genomes reveals extensive copy number variation in cannabinoid synthesis and pathogen resistance genes.</title>
        <authorList>
            <person name="Mckernan K.J."/>
            <person name="Helbert Y."/>
            <person name="Kane L.T."/>
            <person name="Ebling H."/>
            <person name="Zhang L."/>
            <person name="Liu B."/>
            <person name="Eaton Z."/>
            <person name="Mclaughlin S."/>
            <person name="Kingan S."/>
            <person name="Baybayan P."/>
            <person name="Concepcion G."/>
            <person name="Jordan M."/>
            <person name="Riva A."/>
            <person name="Barbazuk W."/>
            <person name="Harkins T."/>
        </authorList>
    </citation>
    <scope>NUCLEOTIDE SEQUENCE [LARGE SCALE GENOMIC DNA]</scope>
    <source>
        <strain evidence="5">cv. Jamaican Lion 4</strain>
        <tissue evidence="4">Leaf</tissue>
    </source>
</reference>
<dbReference type="GO" id="GO:0006081">
    <property type="term" value="P:aldehyde metabolic process"/>
    <property type="evidence" value="ECO:0007669"/>
    <property type="project" value="InterPro"/>
</dbReference>
<proteinExistence type="inferred from homology"/>
<dbReference type="InterPro" id="IPR012394">
    <property type="entry name" value="Aldehyde_DH_NAD(P)"/>
</dbReference>
<dbReference type="InterPro" id="IPR016162">
    <property type="entry name" value="Ald_DH_N"/>
</dbReference>
<dbReference type="PANTHER" id="PTHR43570">
    <property type="entry name" value="ALDEHYDE DEHYDROGENASE"/>
    <property type="match status" value="1"/>
</dbReference>
<accession>A0A7J6GAC0</accession>
<dbReference type="InterPro" id="IPR016163">
    <property type="entry name" value="Ald_DH_C"/>
</dbReference>
<name>A0A7J6GAC0_CANSA</name>
<dbReference type="Pfam" id="PF00171">
    <property type="entry name" value="Aldedh"/>
    <property type="match status" value="2"/>
</dbReference>
<dbReference type="InterPro" id="IPR015590">
    <property type="entry name" value="Aldehyde_DH_dom"/>
</dbReference>
<evidence type="ECO:0000256" key="2">
    <source>
        <dbReference type="ARBA" id="ARBA00023002"/>
    </source>
</evidence>
<feature type="domain" description="Aldehyde dehydrogenase" evidence="3">
    <location>
        <begin position="449"/>
        <end position="515"/>
    </location>
</feature>
<dbReference type="Proteomes" id="UP000525078">
    <property type="component" value="Unassembled WGS sequence"/>
</dbReference>
<feature type="domain" description="Aldehyde dehydrogenase" evidence="3">
    <location>
        <begin position="142"/>
        <end position="424"/>
    </location>
</feature>
<comment type="similarity">
    <text evidence="1">Belongs to the aldehyde dehydrogenase family.</text>
</comment>
<sequence length="567" mass="63287">MSAIRNPKIVAPDPSPVIVPMKHFIRVKASWLRSGHVDSQRAKRVSENVPLVVIFQIPSPDSQCTAIAQRRPPSTVESSELGQLLWCNKNEHNPVSADIIDQAKNFSSVILFRCISAMECQKNLQGDLESMRVFYRSGATKEISWRKSQLKGLLTFLEENEADIMNALKQDLGKHYNEAFRDEVGTLIKSLNLALKSLKTWMSPKKARLPAIALLTTAELVPEPLGLVLIFSSWNFPFGLSLEPLIGALAAGNTAVLKPSELSPTCSFILANTMPSYLDGKAVKVIQGGSDVGEQLLQHRWDKIFFTGSPRVAQIVMSAAAKFLTPIVLELGGKCPAVFDSLSYSWDREAAVRRILVGKFGTCAGQACITIDHVLVEKNFLPILVDLLKTNTRKMFGENPQLSNSMARIVNKHNFLRLKNLLDDPAVKSSILEKIEDSIEFIKLRPKPLAIYAFTKSKTLERRIISETSSGSVTMNDAIIQYAADAVPFGGVGESGIGRYHGKFSFDTFSHEKTVVRRSFFTDFWFRYPPWNDHQLQLFRVAYNYDYLGIALVMLGLKRAKKNSYSI</sequence>
<evidence type="ECO:0000313" key="4">
    <source>
        <dbReference type="EMBL" id="KAF4379895.1"/>
    </source>
</evidence>
<dbReference type="InterPro" id="IPR016161">
    <property type="entry name" value="Ald_DH/histidinol_DH"/>
</dbReference>
<dbReference type="Gene3D" id="3.40.309.10">
    <property type="entry name" value="Aldehyde Dehydrogenase, Chain A, domain 2"/>
    <property type="match status" value="2"/>
</dbReference>